<comment type="subcellular location">
    <subcellularLocation>
        <location evidence="1">Membrane</location>
    </subcellularLocation>
</comment>
<gene>
    <name evidence="7" type="ORF">BDEG_23378</name>
</gene>
<evidence type="ECO:0000313" key="8">
    <source>
        <dbReference type="Proteomes" id="UP000077115"/>
    </source>
</evidence>
<evidence type="ECO:0000256" key="6">
    <source>
        <dbReference type="SAM" id="Phobius"/>
    </source>
</evidence>
<dbReference type="GO" id="GO:0045048">
    <property type="term" value="P:protein insertion into ER membrane"/>
    <property type="evidence" value="ECO:0007669"/>
    <property type="project" value="InterPro"/>
</dbReference>
<keyword evidence="4 6" id="KW-1133">Transmembrane helix</keyword>
<organism evidence="7 8">
    <name type="scientific">Batrachochytrium dendrobatidis (strain JEL423)</name>
    <dbReference type="NCBI Taxonomy" id="403673"/>
    <lineage>
        <taxon>Eukaryota</taxon>
        <taxon>Fungi</taxon>
        <taxon>Fungi incertae sedis</taxon>
        <taxon>Chytridiomycota</taxon>
        <taxon>Chytridiomycota incertae sedis</taxon>
        <taxon>Chytridiomycetes</taxon>
        <taxon>Rhizophydiales</taxon>
        <taxon>Rhizophydiales incertae sedis</taxon>
        <taxon>Batrachochytrium</taxon>
    </lineage>
</organism>
<dbReference type="VEuPathDB" id="FungiDB:BDEG_23378"/>
<evidence type="ECO:0000256" key="4">
    <source>
        <dbReference type="ARBA" id="ARBA00022989"/>
    </source>
</evidence>
<dbReference type="InterPro" id="IPR005351">
    <property type="entry name" value="ASTER"/>
</dbReference>
<feature type="transmembrane region" description="Helical" evidence="6">
    <location>
        <begin position="31"/>
        <end position="47"/>
    </location>
</feature>
<protein>
    <recommendedName>
        <fullName evidence="9">Protein Asterix</fullName>
    </recommendedName>
</protein>
<proteinExistence type="inferred from homology"/>
<comment type="similarity">
    <text evidence="2">Belongs to the Asterix family.</text>
</comment>
<name>A0A177WHD8_BATDL</name>
<accession>A0A177WHD8</accession>
<dbReference type="Proteomes" id="UP000077115">
    <property type="component" value="Unassembled WGS sequence"/>
</dbReference>
<reference evidence="7 8" key="1">
    <citation type="submission" date="2006-10" db="EMBL/GenBank/DDBJ databases">
        <title>The Genome Sequence of Batrachochytrium dendrobatidis JEL423.</title>
        <authorList>
            <consortium name="The Broad Institute Genome Sequencing Platform"/>
            <person name="Birren B."/>
            <person name="Lander E."/>
            <person name="Galagan J."/>
            <person name="Cuomo C."/>
            <person name="Devon K."/>
            <person name="Jaffe D."/>
            <person name="Butler J."/>
            <person name="Alvarez P."/>
            <person name="Gnerre S."/>
            <person name="Grabherr M."/>
            <person name="Kleber M."/>
            <person name="Mauceli E."/>
            <person name="Brockman W."/>
            <person name="Young S."/>
            <person name="LaButti K."/>
            <person name="Sykes S."/>
            <person name="DeCaprio D."/>
            <person name="Crawford M."/>
            <person name="Koehrsen M."/>
            <person name="Engels R."/>
            <person name="Montgomery P."/>
            <person name="Pearson M."/>
            <person name="Howarth C."/>
            <person name="Larson L."/>
            <person name="White J."/>
            <person name="O'Leary S."/>
            <person name="Kodira C."/>
            <person name="Zeng Q."/>
            <person name="Yandava C."/>
            <person name="Alvarado L."/>
            <person name="Longcore J."/>
            <person name="James T."/>
        </authorList>
    </citation>
    <scope>NUCLEOTIDE SEQUENCE [LARGE SCALE GENOMIC DNA]</scope>
    <source>
        <strain evidence="7 8">JEL423</strain>
    </source>
</reference>
<dbReference type="eggNOG" id="KOG3462">
    <property type="taxonomic scope" value="Eukaryota"/>
</dbReference>
<evidence type="ECO:0008006" key="9">
    <source>
        <dbReference type="Google" id="ProtNLM"/>
    </source>
</evidence>
<dbReference type="EMBL" id="DS022303">
    <property type="protein sequence ID" value="OAJ39539.1"/>
    <property type="molecule type" value="Genomic_DNA"/>
</dbReference>
<evidence type="ECO:0000256" key="1">
    <source>
        <dbReference type="ARBA" id="ARBA00004370"/>
    </source>
</evidence>
<sequence length="106" mass="11813">MSRITRTQDPRRPQAVTPFSMPVAVEETSETDYLGFLALALGILGLIMRHKYIVWPALFASLLSIINGKSTEADFRQGASSVTFTFMGLVMMYVQLFTVPVVHKTT</sequence>
<dbReference type="PANTHER" id="PTHR13193:SF0">
    <property type="entry name" value="PAT COMPLEX SUBUNIT ASTERIX"/>
    <property type="match status" value="1"/>
</dbReference>
<dbReference type="AlphaFoldDB" id="A0A177WHD8"/>
<feature type="transmembrane region" description="Helical" evidence="6">
    <location>
        <begin position="82"/>
        <end position="102"/>
    </location>
</feature>
<evidence type="ECO:0000256" key="2">
    <source>
        <dbReference type="ARBA" id="ARBA00009066"/>
    </source>
</evidence>
<dbReference type="OrthoDB" id="284718at2759"/>
<evidence type="ECO:0000256" key="5">
    <source>
        <dbReference type="ARBA" id="ARBA00023136"/>
    </source>
</evidence>
<dbReference type="GO" id="GO:0044183">
    <property type="term" value="F:protein folding chaperone"/>
    <property type="evidence" value="ECO:0007669"/>
    <property type="project" value="InterPro"/>
</dbReference>
<keyword evidence="5 6" id="KW-0472">Membrane</keyword>
<keyword evidence="3 6" id="KW-0812">Transmembrane</keyword>
<reference evidence="7 8" key="2">
    <citation type="submission" date="2016-05" db="EMBL/GenBank/DDBJ databases">
        <title>Lineage-specific infection strategies underlie the spectrum of fungal disease in amphibians.</title>
        <authorList>
            <person name="Cuomo C.A."/>
            <person name="Farrer R.A."/>
            <person name="James T."/>
            <person name="Longcore J."/>
            <person name="Birren B."/>
        </authorList>
    </citation>
    <scope>NUCLEOTIDE SEQUENCE [LARGE SCALE GENOMIC DNA]</scope>
    <source>
        <strain evidence="7 8">JEL423</strain>
    </source>
</reference>
<dbReference type="GO" id="GO:0005789">
    <property type="term" value="C:endoplasmic reticulum membrane"/>
    <property type="evidence" value="ECO:0007669"/>
    <property type="project" value="InterPro"/>
</dbReference>
<evidence type="ECO:0000313" key="7">
    <source>
        <dbReference type="EMBL" id="OAJ39539.1"/>
    </source>
</evidence>
<dbReference type="Pfam" id="PF03669">
    <property type="entry name" value="ASTER"/>
    <property type="match status" value="1"/>
</dbReference>
<dbReference type="STRING" id="403673.A0A177WHD8"/>
<evidence type="ECO:0000256" key="3">
    <source>
        <dbReference type="ARBA" id="ARBA00022692"/>
    </source>
</evidence>
<dbReference type="PANTHER" id="PTHR13193">
    <property type="entry name" value="CGI-140"/>
    <property type="match status" value="1"/>
</dbReference>